<dbReference type="RefSeq" id="WP_078766831.1">
    <property type="nucleotide sequence ID" value="NZ_FUXZ01000013.1"/>
</dbReference>
<protein>
    <submittedName>
        <fullName evidence="1">Uncharacterized protein</fullName>
    </submittedName>
</protein>
<proteinExistence type="predicted"/>
<dbReference type="AlphaFoldDB" id="A0A1T4W0M3"/>
<name>A0A1T4W0M3_9FIRM</name>
<gene>
    <name evidence="1" type="ORF">SAMN02745111_01993</name>
</gene>
<dbReference type="Proteomes" id="UP000190814">
    <property type="component" value="Unassembled WGS sequence"/>
</dbReference>
<evidence type="ECO:0000313" key="1">
    <source>
        <dbReference type="EMBL" id="SKA70281.1"/>
    </source>
</evidence>
<dbReference type="EMBL" id="FUXZ01000013">
    <property type="protein sequence ID" value="SKA70281.1"/>
    <property type="molecule type" value="Genomic_DNA"/>
</dbReference>
<organism evidence="1 2">
    <name type="scientific">Eubacterium uniforme</name>
    <dbReference type="NCBI Taxonomy" id="39495"/>
    <lineage>
        <taxon>Bacteria</taxon>
        <taxon>Bacillati</taxon>
        <taxon>Bacillota</taxon>
        <taxon>Clostridia</taxon>
        <taxon>Eubacteriales</taxon>
        <taxon>Eubacteriaceae</taxon>
        <taxon>Eubacterium</taxon>
    </lineage>
</organism>
<evidence type="ECO:0000313" key="2">
    <source>
        <dbReference type="Proteomes" id="UP000190814"/>
    </source>
</evidence>
<reference evidence="1 2" key="1">
    <citation type="submission" date="2017-02" db="EMBL/GenBank/DDBJ databases">
        <authorList>
            <person name="Peterson S.W."/>
        </authorList>
    </citation>
    <scope>NUCLEOTIDE SEQUENCE [LARGE SCALE GENOMIC DNA]</scope>
    <source>
        <strain evidence="1 2">ATCC 35992</strain>
    </source>
</reference>
<accession>A0A1T4W0M3</accession>
<dbReference type="STRING" id="39495.SAMN02745111_01993"/>
<sequence>MTLGEKIELEKRYYFEKGYKERCAKNNIEFSEEECEKAYKESEERSKLYFGTLRKLCELINEGKLTKEDVLKVFDYSEKEIDVYTKVVKSDLDIFKE</sequence>
<keyword evidence="2" id="KW-1185">Reference proteome</keyword>